<dbReference type="Proteomes" id="UP000600918">
    <property type="component" value="Unassembled WGS sequence"/>
</dbReference>
<reference evidence="2" key="1">
    <citation type="journal article" date="2020" name="G3 (Bethesda)">
        <title>High-Quality Assemblies for Three Invasive Social Wasps from the &lt;i&gt;Vespula&lt;/i&gt; Genus.</title>
        <authorList>
            <person name="Harrop T.W.R."/>
            <person name="Guhlin J."/>
            <person name="McLaughlin G.M."/>
            <person name="Permina E."/>
            <person name="Stockwell P."/>
            <person name="Gilligan J."/>
            <person name="Le Lec M.F."/>
            <person name="Gruber M.A.M."/>
            <person name="Quinn O."/>
            <person name="Lovegrove M."/>
            <person name="Duncan E.J."/>
            <person name="Remnant E.J."/>
            <person name="Van Eeckhoven J."/>
            <person name="Graham B."/>
            <person name="Knapp R.A."/>
            <person name="Langford K.W."/>
            <person name="Kronenberg Z."/>
            <person name="Press M.O."/>
            <person name="Eacker S.M."/>
            <person name="Wilson-Rankin E.E."/>
            <person name="Purcell J."/>
            <person name="Lester P.J."/>
            <person name="Dearden P.K."/>
        </authorList>
    </citation>
    <scope>NUCLEOTIDE SEQUENCE</scope>
    <source>
        <strain evidence="2">Volc-1</strain>
    </source>
</reference>
<protein>
    <submittedName>
        <fullName evidence="2">Uncharacterized protein</fullName>
    </submittedName>
</protein>
<gene>
    <name evidence="2" type="ORF">H0235_007005</name>
</gene>
<evidence type="ECO:0000313" key="3">
    <source>
        <dbReference type="Proteomes" id="UP000600918"/>
    </source>
</evidence>
<feature type="region of interest" description="Disordered" evidence="1">
    <location>
        <begin position="83"/>
        <end position="125"/>
    </location>
</feature>
<name>A0A834UAW3_VESPE</name>
<feature type="compositionally biased region" description="Acidic residues" evidence="1">
    <location>
        <begin position="83"/>
        <end position="108"/>
    </location>
</feature>
<dbReference type="EMBL" id="JACSDY010000005">
    <property type="protein sequence ID" value="KAF7427311.1"/>
    <property type="molecule type" value="Genomic_DNA"/>
</dbReference>
<evidence type="ECO:0000256" key="1">
    <source>
        <dbReference type="SAM" id="MobiDB-lite"/>
    </source>
</evidence>
<proteinExistence type="predicted"/>
<comment type="caution">
    <text evidence="2">The sequence shown here is derived from an EMBL/GenBank/DDBJ whole genome shotgun (WGS) entry which is preliminary data.</text>
</comment>
<dbReference type="AlphaFoldDB" id="A0A834UAW3"/>
<keyword evidence="3" id="KW-1185">Reference proteome</keyword>
<organism evidence="2 3">
    <name type="scientific">Vespula pensylvanica</name>
    <name type="common">Western yellow jacket</name>
    <name type="synonym">Wasp</name>
    <dbReference type="NCBI Taxonomy" id="30213"/>
    <lineage>
        <taxon>Eukaryota</taxon>
        <taxon>Metazoa</taxon>
        <taxon>Ecdysozoa</taxon>
        <taxon>Arthropoda</taxon>
        <taxon>Hexapoda</taxon>
        <taxon>Insecta</taxon>
        <taxon>Pterygota</taxon>
        <taxon>Neoptera</taxon>
        <taxon>Endopterygota</taxon>
        <taxon>Hymenoptera</taxon>
        <taxon>Apocrita</taxon>
        <taxon>Aculeata</taxon>
        <taxon>Vespoidea</taxon>
        <taxon>Vespidae</taxon>
        <taxon>Vespinae</taxon>
        <taxon>Vespula</taxon>
    </lineage>
</organism>
<accession>A0A834UAW3</accession>
<sequence>MKEEKLSDGPLLQGVSKYEEVLDSTRRFREAIIAQGRPYTLALTCRVDRSQSIFDDVHVIPRSFEGFASELTYALKVLNQVAEEEEKNEKEEEGGEEEEEEEEEEEKEESFHDESSNRTISRFER</sequence>
<evidence type="ECO:0000313" key="2">
    <source>
        <dbReference type="EMBL" id="KAF7427311.1"/>
    </source>
</evidence>
<feature type="compositionally biased region" description="Basic and acidic residues" evidence="1">
    <location>
        <begin position="109"/>
        <end position="125"/>
    </location>
</feature>